<gene>
    <name evidence="3" type="ORF">COA96_08035</name>
</gene>
<dbReference type="CDD" id="cd03768">
    <property type="entry name" value="SR_ResInv"/>
    <property type="match status" value="1"/>
</dbReference>
<dbReference type="GO" id="GO:0003677">
    <property type="term" value="F:DNA binding"/>
    <property type="evidence" value="ECO:0007669"/>
    <property type="project" value="InterPro"/>
</dbReference>
<proteinExistence type="inferred from homology"/>
<evidence type="ECO:0000313" key="3">
    <source>
        <dbReference type="EMBL" id="PCJ25084.1"/>
    </source>
</evidence>
<comment type="similarity">
    <text evidence="1">Belongs to the site-specific recombinase resolvase family.</text>
</comment>
<comment type="caution">
    <text evidence="3">The sequence shown here is derived from an EMBL/GenBank/DDBJ whole genome shotgun (WGS) entry which is preliminary data.</text>
</comment>
<dbReference type="InterPro" id="IPR006120">
    <property type="entry name" value="Resolvase_HTH_dom"/>
</dbReference>
<dbReference type="SUPFAM" id="SSF53041">
    <property type="entry name" value="Resolvase-like"/>
    <property type="match status" value="1"/>
</dbReference>
<evidence type="ECO:0000313" key="4">
    <source>
        <dbReference type="Proteomes" id="UP000218327"/>
    </source>
</evidence>
<evidence type="ECO:0000256" key="1">
    <source>
        <dbReference type="ARBA" id="ARBA00009913"/>
    </source>
</evidence>
<dbReference type="PROSITE" id="PS51736">
    <property type="entry name" value="RECOMBINASES_3"/>
    <property type="match status" value="1"/>
</dbReference>
<dbReference type="GO" id="GO:0000150">
    <property type="term" value="F:DNA strand exchange activity"/>
    <property type="evidence" value="ECO:0007669"/>
    <property type="project" value="InterPro"/>
</dbReference>
<dbReference type="Pfam" id="PF02796">
    <property type="entry name" value="HTH_7"/>
    <property type="match status" value="1"/>
</dbReference>
<feature type="domain" description="Resolvase/invertase-type recombinase catalytic" evidence="2">
    <location>
        <begin position="2"/>
        <end position="139"/>
    </location>
</feature>
<dbReference type="AlphaFoldDB" id="A0A2A5B0K1"/>
<sequence>MTSHIYARTSTTGQNVQQQAEVLSKAYPEAIVSTEQQSATSLDRPVLNELLNGLTNGDALIVYDLSRLSRDTADFLNLLERFNNEGIGLVVHNMGGATQDTRTATGKMVLTVLASVNQMQVELMKEKQAIGIATAKSEGKYKGRKPIDRAKIEKAISFLDKGLSKEDAAKLSNIGVATLYRALKAT</sequence>
<name>A0A2A5B0K1_9GAMM</name>
<dbReference type="PANTHER" id="PTHR30461:SF26">
    <property type="entry name" value="RESOLVASE HOMOLOG YNEB"/>
    <property type="match status" value="1"/>
</dbReference>
<organism evidence="3 4">
    <name type="scientific">SAR86 cluster bacterium</name>
    <dbReference type="NCBI Taxonomy" id="2030880"/>
    <lineage>
        <taxon>Bacteria</taxon>
        <taxon>Pseudomonadati</taxon>
        <taxon>Pseudomonadota</taxon>
        <taxon>Gammaproteobacteria</taxon>
        <taxon>SAR86 cluster</taxon>
    </lineage>
</organism>
<evidence type="ECO:0000259" key="2">
    <source>
        <dbReference type="PROSITE" id="PS51736"/>
    </source>
</evidence>
<dbReference type="InterPro" id="IPR006119">
    <property type="entry name" value="Resolv_N"/>
</dbReference>
<dbReference type="InterPro" id="IPR050639">
    <property type="entry name" value="SSR_resolvase"/>
</dbReference>
<protein>
    <submittedName>
        <fullName evidence="3">Resolvase</fullName>
    </submittedName>
</protein>
<dbReference type="EMBL" id="NVVJ01000020">
    <property type="protein sequence ID" value="PCJ25084.1"/>
    <property type="molecule type" value="Genomic_DNA"/>
</dbReference>
<dbReference type="Proteomes" id="UP000218327">
    <property type="component" value="Unassembled WGS sequence"/>
</dbReference>
<reference evidence="4" key="1">
    <citation type="submission" date="2017-08" db="EMBL/GenBank/DDBJ databases">
        <title>A dynamic microbial community with high functional redundancy inhabits the cold, oxic subseafloor aquifer.</title>
        <authorList>
            <person name="Tully B.J."/>
            <person name="Wheat C.G."/>
            <person name="Glazer B.T."/>
            <person name="Huber J.A."/>
        </authorList>
    </citation>
    <scope>NUCLEOTIDE SEQUENCE [LARGE SCALE GENOMIC DNA]</scope>
</reference>
<dbReference type="SMART" id="SM00857">
    <property type="entry name" value="Resolvase"/>
    <property type="match status" value="1"/>
</dbReference>
<dbReference type="SUPFAM" id="SSF46689">
    <property type="entry name" value="Homeodomain-like"/>
    <property type="match status" value="1"/>
</dbReference>
<dbReference type="Gene3D" id="3.40.50.1390">
    <property type="entry name" value="Resolvase, N-terminal catalytic domain"/>
    <property type="match status" value="1"/>
</dbReference>
<dbReference type="Pfam" id="PF00239">
    <property type="entry name" value="Resolvase"/>
    <property type="match status" value="1"/>
</dbReference>
<dbReference type="InterPro" id="IPR036162">
    <property type="entry name" value="Resolvase-like_N_sf"/>
</dbReference>
<accession>A0A2A5B0K1</accession>
<dbReference type="PANTHER" id="PTHR30461">
    <property type="entry name" value="DNA-INVERTASE FROM LAMBDOID PROPHAGE"/>
    <property type="match status" value="1"/>
</dbReference>
<dbReference type="InterPro" id="IPR009057">
    <property type="entry name" value="Homeodomain-like_sf"/>
</dbReference>